<keyword evidence="1" id="KW-0472">Membrane</keyword>
<name>A0A452ZUH5_AEGTS</name>
<reference evidence="3" key="1">
    <citation type="journal article" date="2014" name="Science">
        <title>Ancient hybridizations among the ancestral genomes of bread wheat.</title>
        <authorList>
            <consortium name="International Wheat Genome Sequencing Consortium,"/>
            <person name="Marcussen T."/>
            <person name="Sandve S.R."/>
            <person name="Heier L."/>
            <person name="Spannagl M."/>
            <person name="Pfeifer M."/>
            <person name="Jakobsen K.S."/>
            <person name="Wulff B.B."/>
            <person name="Steuernagel B."/>
            <person name="Mayer K.F."/>
            <person name="Olsen O.A."/>
        </authorList>
    </citation>
    <scope>NUCLEOTIDE SEQUENCE [LARGE SCALE GENOMIC DNA]</scope>
    <source>
        <strain evidence="3">cv. AL8/78</strain>
    </source>
</reference>
<sequence length="541" mass="61231">QGCVSSRSPSTRGDSLPLSFLVPSPLWLLLGRSMEPAVWPPCDFHLADWSMEPAGAAWVADEFVWSTEMLGTCFQTYVPSSPSGGQLQQVQYAAATQKSPCEEEAHPQNKMEMEIRDPMQVFEKTAHEFEVDIDMFDRKMHRYPGLIRRLSDGNKNYTTPVTVAIGPYYHGKDHLKPAEKVKYVAAYHCIMESGHSVQEMYDAVVSVAGEARGLYDKDVMAGISDNDFEPMMFYDACFLVQFMLKLTGSNLNSYLSRYFKGNMNDIFRDILLLENQLPWRVVETVMWFRQVSLPKLVNSLKNGLQDRKVRGRKPLDWEEKYKPPHLLGLVRFYIVGRSKPKPNRQPLPRLESVSISVGAMELAESGIMLTANKTSDLVDMGIDTKGPFCAELSLAPLSLNDLRSVWLVNMAAFELSTTLEFQGRDAEDEASAVCSYLLLLAMFVDKEEDVHQLRTQSVLQGGGGLTNKEALSFFTSLQDLPLGSRYVRTMKEIENYRNKQRRKRTRCHAFFHKNWRIIATVFSAVAALITILSTLASLKKQ</sequence>
<keyword evidence="3" id="KW-1185">Reference proteome</keyword>
<dbReference type="AlphaFoldDB" id="A0A452ZUH5"/>
<dbReference type="PANTHER" id="PTHR31549">
    <property type="entry name" value="PROTEIN, PUTATIVE (DUF247)-RELATED-RELATED"/>
    <property type="match status" value="1"/>
</dbReference>
<dbReference type="PANTHER" id="PTHR31549:SF32">
    <property type="match status" value="1"/>
</dbReference>
<proteinExistence type="predicted"/>
<evidence type="ECO:0000313" key="3">
    <source>
        <dbReference type="Proteomes" id="UP000015105"/>
    </source>
</evidence>
<evidence type="ECO:0000313" key="2">
    <source>
        <dbReference type="EnsemblPlants" id="AET1Gv20921500.4"/>
    </source>
</evidence>
<reference evidence="2" key="4">
    <citation type="submission" date="2019-03" db="UniProtKB">
        <authorList>
            <consortium name="EnsemblPlants"/>
        </authorList>
    </citation>
    <scope>IDENTIFICATION</scope>
</reference>
<accession>A0A452ZUH5</accession>
<keyword evidence="1" id="KW-0812">Transmembrane</keyword>
<feature type="transmembrane region" description="Helical" evidence="1">
    <location>
        <begin position="515"/>
        <end position="538"/>
    </location>
</feature>
<reference evidence="3" key="2">
    <citation type="journal article" date="2017" name="Nat. Plants">
        <title>The Aegilops tauschii genome reveals multiple impacts of transposons.</title>
        <authorList>
            <person name="Zhao G."/>
            <person name="Zou C."/>
            <person name="Li K."/>
            <person name="Wang K."/>
            <person name="Li T."/>
            <person name="Gao L."/>
            <person name="Zhang X."/>
            <person name="Wang H."/>
            <person name="Yang Z."/>
            <person name="Liu X."/>
            <person name="Jiang W."/>
            <person name="Mao L."/>
            <person name="Kong X."/>
            <person name="Jiao Y."/>
            <person name="Jia J."/>
        </authorList>
    </citation>
    <scope>NUCLEOTIDE SEQUENCE [LARGE SCALE GENOMIC DNA]</scope>
    <source>
        <strain evidence="3">cv. AL8/78</strain>
    </source>
</reference>
<dbReference type="Proteomes" id="UP000015105">
    <property type="component" value="Chromosome 1D"/>
</dbReference>
<dbReference type="STRING" id="200361.A0A452ZUH5"/>
<evidence type="ECO:0000256" key="1">
    <source>
        <dbReference type="SAM" id="Phobius"/>
    </source>
</evidence>
<dbReference type="EnsemblPlants" id="AET1Gv20921500.4">
    <property type="protein sequence ID" value="AET1Gv20921500.4"/>
    <property type="gene ID" value="AET1Gv20921500"/>
</dbReference>
<reference evidence="2" key="3">
    <citation type="journal article" date="2017" name="Nature">
        <title>Genome sequence of the progenitor of the wheat D genome Aegilops tauschii.</title>
        <authorList>
            <person name="Luo M.C."/>
            <person name="Gu Y.Q."/>
            <person name="Puiu D."/>
            <person name="Wang H."/>
            <person name="Twardziok S.O."/>
            <person name="Deal K.R."/>
            <person name="Huo N."/>
            <person name="Zhu T."/>
            <person name="Wang L."/>
            <person name="Wang Y."/>
            <person name="McGuire P.E."/>
            <person name="Liu S."/>
            <person name="Long H."/>
            <person name="Ramasamy R.K."/>
            <person name="Rodriguez J.C."/>
            <person name="Van S.L."/>
            <person name="Yuan L."/>
            <person name="Wang Z."/>
            <person name="Xia Z."/>
            <person name="Xiao L."/>
            <person name="Anderson O.D."/>
            <person name="Ouyang S."/>
            <person name="Liang Y."/>
            <person name="Zimin A.V."/>
            <person name="Pertea G."/>
            <person name="Qi P."/>
            <person name="Bennetzen J.L."/>
            <person name="Dai X."/>
            <person name="Dawson M.W."/>
            <person name="Muller H.G."/>
            <person name="Kugler K."/>
            <person name="Rivarola-Duarte L."/>
            <person name="Spannagl M."/>
            <person name="Mayer K.F.X."/>
            <person name="Lu F.H."/>
            <person name="Bevan M.W."/>
            <person name="Leroy P."/>
            <person name="Li P."/>
            <person name="You F.M."/>
            <person name="Sun Q."/>
            <person name="Liu Z."/>
            <person name="Lyons E."/>
            <person name="Wicker T."/>
            <person name="Salzberg S.L."/>
            <person name="Devos K.M."/>
            <person name="Dvorak J."/>
        </authorList>
    </citation>
    <scope>NUCLEOTIDE SEQUENCE [LARGE SCALE GENOMIC DNA]</scope>
    <source>
        <strain evidence="2">cv. AL8/78</strain>
    </source>
</reference>
<dbReference type="InterPro" id="IPR004158">
    <property type="entry name" value="DUF247_pln"/>
</dbReference>
<reference evidence="2" key="5">
    <citation type="journal article" date="2021" name="G3 (Bethesda)">
        <title>Aegilops tauschii genome assembly Aet v5.0 features greater sequence contiguity and improved annotation.</title>
        <authorList>
            <person name="Wang L."/>
            <person name="Zhu T."/>
            <person name="Rodriguez J.C."/>
            <person name="Deal K.R."/>
            <person name="Dubcovsky J."/>
            <person name="McGuire P.E."/>
            <person name="Lux T."/>
            <person name="Spannagl M."/>
            <person name="Mayer K.F.X."/>
            <person name="Baldrich P."/>
            <person name="Meyers B.C."/>
            <person name="Huo N."/>
            <person name="Gu Y.Q."/>
            <person name="Zhou H."/>
            <person name="Devos K.M."/>
            <person name="Bennetzen J.L."/>
            <person name="Unver T."/>
            <person name="Budak H."/>
            <person name="Gulick P.J."/>
            <person name="Galiba G."/>
            <person name="Kalapos B."/>
            <person name="Nelson D.R."/>
            <person name="Li P."/>
            <person name="You F.M."/>
            <person name="Luo M.C."/>
            <person name="Dvorak J."/>
        </authorList>
    </citation>
    <scope>NUCLEOTIDE SEQUENCE [LARGE SCALE GENOMIC DNA]</scope>
    <source>
        <strain evidence="2">cv. AL8/78</strain>
    </source>
</reference>
<protein>
    <submittedName>
        <fullName evidence="2">Uncharacterized protein</fullName>
    </submittedName>
</protein>
<dbReference type="Gramene" id="AET1Gv20921500.4">
    <property type="protein sequence ID" value="AET1Gv20921500.4"/>
    <property type="gene ID" value="AET1Gv20921500"/>
</dbReference>
<organism evidence="2 3">
    <name type="scientific">Aegilops tauschii subsp. strangulata</name>
    <name type="common">Goatgrass</name>
    <dbReference type="NCBI Taxonomy" id="200361"/>
    <lineage>
        <taxon>Eukaryota</taxon>
        <taxon>Viridiplantae</taxon>
        <taxon>Streptophyta</taxon>
        <taxon>Embryophyta</taxon>
        <taxon>Tracheophyta</taxon>
        <taxon>Spermatophyta</taxon>
        <taxon>Magnoliopsida</taxon>
        <taxon>Liliopsida</taxon>
        <taxon>Poales</taxon>
        <taxon>Poaceae</taxon>
        <taxon>BOP clade</taxon>
        <taxon>Pooideae</taxon>
        <taxon>Triticodae</taxon>
        <taxon>Triticeae</taxon>
        <taxon>Triticinae</taxon>
        <taxon>Aegilops</taxon>
    </lineage>
</organism>
<keyword evidence="1" id="KW-1133">Transmembrane helix</keyword>
<dbReference type="Pfam" id="PF03140">
    <property type="entry name" value="DUF247"/>
    <property type="match status" value="1"/>
</dbReference>